<keyword evidence="5" id="KW-1185">Reference proteome</keyword>
<feature type="domain" description="Acyl-CoA thioesterase-like N-terminal HotDog" evidence="2">
    <location>
        <begin position="31"/>
        <end position="108"/>
    </location>
</feature>
<dbReference type="KEGG" id="glz:GLAREA_10018"/>
<dbReference type="RefSeq" id="XP_008078259.1">
    <property type="nucleotide sequence ID" value="XM_008080068.1"/>
</dbReference>
<dbReference type="OrthoDB" id="2532955at2759"/>
<evidence type="ECO:0000256" key="1">
    <source>
        <dbReference type="SAM" id="MobiDB-lite"/>
    </source>
</evidence>
<dbReference type="InterPro" id="IPR049450">
    <property type="entry name" value="ACOT8-like_C"/>
</dbReference>
<dbReference type="Pfam" id="PF13622">
    <property type="entry name" value="4HBT_3"/>
    <property type="match status" value="1"/>
</dbReference>
<dbReference type="InterPro" id="IPR049449">
    <property type="entry name" value="TesB_ACOT8-like_N"/>
</dbReference>
<dbReference type="eggNOG" id="ENOG502S4UX">
    <property type="taxonomic scope" value="Eukaryota"/>
</dbReference>
<reference evidence="4 5" key="1">
    <citation type="journal article" date="2013" name="BMC Genomics">
        <title>Genomics-driven discovery of the pneumocandin biosynthetic gene cluster in the fungus Glarea lozoyensis.</title>
        <authorList>
            <person name="Chen L."/>
            <person name="Yue Q."/>
            <person name="Zhang X."/>
            <person name="Xiang M."/>
            <person name="Wang C."/>
            <person name="Li S."/>
            <person name="Che Y."/>
            <person name="Ortiz-Lopez F.J."/>
            <person name="Bills G.F."/>
            <person name="Liu X."/>
            <person name="An Z."/>
        </authorList>
    </citation>
    <scope>NUCLEOTIDE SEQUENCE [LARGE SCALE GENOMIC DNA]</scope>
    <source>
        <strain evidence="5">ATCC 20868 / MF5171</strain>
    </source>
</reference>
<evidence type="ECO:0000259" key="3">
    <source>
        <dbReference type="Pfam" id="PF20789"/>
    </source>
</evidence>
<dbReference type="AlphaFoldDB" id="S3DB59"/>
<dbReference type="GeneID" id="19469065"/>
<dbReference type="Proteomes" id="UP000016922">
    <property type="component" value="Unassembled WGS sequence"/>
</dbReference>
<dbReference type="PANTHER" id="PTHR38110">
    <property type="entry name" value="CHROMOSOME 23, WHOLE GENOME SHOTGUN SEQUENCE"/>
    <property type="match status" value="1"/>
</dbReference>
<dbReference type="HOGENOM" id="CLU_050730_0_0_1"/>
<sequence length="345" mass="38670">MSSNKERSRITFDEATKVVKLDSNIYRVNLHEDFSIGAVPNGGYTSSCMLSAARTHLSSREQTDILTAHFEYLNRTTAGLAIITIEDVKLGKQLSTLHLTLWQDGLLPKAPWIDASTSRRSVLAYATQTNLDTAMGISMPTGFEVTSEDTYPPLPDFEGLKSKGEDAKWEITTVPDIYPGRSLRNWAFYIPKGEQVIPGVLDTWMRRTNGEMIGTGELAYVVDSFPYNLHKFLASPEMRKFIEDSEKPKPKTEKRGEKEAGSDDRATLWFPTVVLNLEVKKKLPEEGTEWLAMRVTSKQIKDGRFDLDVLIGDAEGEIVALSHHVAMILSMGRNTRKRKGEKAVL</sequence>
<dbReference type="GO" id="GO:0016853">
    <property type="term" value="F:isomerase activity"/>
    <property type="evidence" value="ECO:0007669"/>
    <property type="project" value="UniProtKB-KW"/>
</dbReference>
<evidence type="ECO:0000259" key="2">
    <source>
        <dbReference type="Pfam" id="PF13622"/>
    </source>
</evidence>
<accession>S3DB59</accession>
<dbReference type="InterPro" id="IPR052389">
    <property type="entry name" value="Sec_Metab_Biosynth-Assoc"/>
</dbReference>
<dbReference type="EMBL" id="KE145356">
    <property type="protein sequence ID" value="EPE34324.1"/>
    <property type="molecule type" value="Genomic_DNA"/>
</dbReference>
<dbReference type="Gene3D" id="2.40.160.210">
    <property type="entry name" value="Acyl-CoA thioesterase, double hotdog domain"/>
    <property type="match status" value="2"/>
</dbReference>
<evidence type="ECO:0000313" key="4">
    <source>
        <dbReference type="EMBL" id="EPE34324.1"/>
    </source>
</evidence>
<dbReference type="InterPro" id="IPR029069">
    <property type="entry name" value="HotDog_dom_sf"/>
</dbReference>
<name>S3DB59_GLAL2</name>
<evidence type="ECO:0000313" key="5">
    <source>
        <dbReference type="Proteomes" id="UP000016922"/>
    </source>
</evidence>
<protein>
    <submittedName>
        <fullName evidence="4">Thioesterase/thiol ester dehydrase-isomerase</fullName>
    </submittedName>
</protein>
<dbReference type="PANTHER" id="PTHR38110:SF1">
    <property type="entry name" value="THIOESTERASE DOMAIN-CONTAINING PROTEIN"/>
    <property type="match status" value="1"/>
</dbReference>
<organism evidence="4 5">
    <name type="scientific">Glarea lozoyensis (strain ATCC 20868 / MF5171)</name>
    <dbReference type="NCBI Taxonomy" id="1116229"/>
    <lineage>
        <taxon>Eukaryota</taxon>
        <taxon>Fungi</taxon>
        <taxon>Dikarya</taxon>
        <taxon>Ascomycota</taxon>
        <taxon>Pezizomycotina</taxon>
        <taxon>Leotiomycetes</taxon>
        <taxon>Helotiales</taxon>
        <taxon>Helotiaceae</taxon>
        <taxon>Glarea</taxon>
    </lineage>
</organism>
<dbReference type="OMA" id="HTELYGA"/>
<feature type="region of interest" description="Disordered" evidence="1">
    <location>
        <begin position="243"/>
        <end position="262"/>
    </location>
</feature>
<proteinExistence type="predicted"/>
<feature type="domain" description="Acyl-CoA thioesterase-like C-terminal" evidence="3">
    <location>
        <begin position="180"/>
        <end position="328"/>
    </location>
</feature>
<dbReference type="Pfam" id="PF20789">
    <property type="entry name" value="4HBT_3C"/>
    <property type="match status" value="1"/>
</dbReference>
<dbReference type="SUPFAM" id="SSF54637">
    <property type="entry name" value="Thioesterase/thiol ester dehydrase-isomerase"/>
    <property type="match status" value="1"/>
</dbReference>
<gene>
    <name evidence="4" type="ORF">GLAREA_10018</name>
</gene>
<dbReference type="InterPro" id="IPR042171">
    <property type="entry name" value="Acyl-CoA_hotdog"/>
</dbReference>
<keyword evidence="4" id="KW-0413">Isomerase</keyword>